<keyword evidence="2" id="KW-0889">Transcription antitermination</keyword>
<keyword evidence="3" id="KW-0694">RNA-binding</keyword>
<name>A0ABR2RXF9_9ROSI</name>
<dbReference type="PANTHER" id="PTHR11078:SF3">
    <property type="entry name" value="ANTITERMINATION NUSB DOMAIN-CONTAINING PROTEIN"/>
    <property type="match status" value="1"/>
</dbReference>
<dbReference type="InterPro" id="IPR035926">
    <property type="entry name" value="NusB-like_sf"/>
</dbReference>
<dbReference type="EMBL" id="JBBPBN010000019">
    <property type="protein sequence ID" value="KAK9017656.1"/>
    <property type="molecule type" value="Genomic_DNA"/>
</dbReference>
<keyword evidence="5" id="KW-0804">Transcription</keyword>
<evidence type="ECO:0000256" key="6">
    <source>
        <dbReference type="SAM" id="MobiDB-lite"/>
    </source>
</evidence>
<dbReference type="InterPro" id="IPR011605">
    <property type="entry name" value="NusB_fam"/>
</dbReference>
<evidence type="ECO:0000259" key="7">
    <source>
        <dbReference type="Pfam" id="PF01029"/>
    </source>
</evidence>
<dbReference type="PANTHER" id="PTHR11078">
    <property type="entry name" value="N UTILIZATION SUBSTANCE PROTEIN B-RELATED"/>
    <property type="match status" value="1"/>
</dbReference>
<comment type="caution">
    <text evidence="8">The sequence shown here is derived from an EMBL/GenBank/DDBJ whole genome shotgun (WGS) entry which is preliminary data.</text>
</comment>
<feature type="region of interest" description="Disordered" evidence="6">
    <location>
        <begin position="28"/>
        <end position="53"/>
    </location>
</feature>
<protein>
    <recommendedName>
        <fullName evidence="7">NusB/RsmB/TIM44 domain-containing protein</fullName>
    </recommendedName>
</protein>
<keyword evidence="9" id="KW-1185">Reference proteome</keyword>
<feature type="compositionally biased region" description="Pro residues" evidence="6">
    <location>
        <begin position="28"/>
        <end position="42"/>
    </location>
</feature>
<comment type="similarity">
    <text evidence="1">Belongs to the NusB family.</text>
</comment>
<evidence type="ECO:0000313" key="9">
    <source>
        <dbReference type="Proteomes" id="UP001396334"/>
    </source>
</evidence>
<keyword evidence="4" id="KW-0805">Transcription regulation</keyword>
<dbReference type="Gene3D" id="1.10.940.10">
    <property type="entry name" value="NusB-like"/>
    <property type="match status" value="1"/>
</dbReference>
<evidence type="ECO:0000256" key="5">
    <source>
        <dbReference type="ARBA" id="ARBA00023163"/>
    </source>
</evidence>
<evidence type="ECO:0000256" key="3">
    <source>
        <dbReference type="ARBA" id="ARBA00022884"/>
    </source>
</evidence>
<proteinExistence type="inferred from homology"/>
<feature type="domain" description="NusB/RsmB/TIM44" evidence="7">
    <location>
        <begin position="187"/>
        <end position="274"/>
    </location>
</feature>
<evidence type="ECO:0000256" key="4">
    <source>
        <dbReference type="ARBA" id="ARBA00023015"/>
    </source>
</evidence>
<evidence type="ECO:0000313" key="8">
    <source>
        <dbReference type="EMBL" id="KAK9017656.1"/>
    </source>
</evidence>
<organism evidence="8 9">
    <name type="scientific">Hibiscus sabdariffa</name>
    <name type="common">roselle</name>
    <dbReference type="NCBI Taxonomy" id="183260"/>
    <lineage>
        <taxon>Eukaryota</taxon>
        <taxon>Viridiplantae</taxon>
        <taxon>Streptophyta</taxon>
        <taxon>Embryophyta</taxon>
        <taxon>Tracheophyta</taxon>
        <taxon>Spermatophyta</taxon>
        <taxon>Magnoliopsida</taxon>
        <taxon>eudicotyledons</taxon>
        <taxon>Gunneridae</taxon>
        <taxon>Pentapetalae</taxon>
        <taxon>rosids</taxon>
        <taxon>malvids</taxon>
        <taxon>Malvales</taxon>
        <taxon>Malvaceae</taxon>
        <taxon>Malvoideae</taxon>
        <taxon>Hibiscus</taxon>
    </lineage>
</organism>
<reference evidence="8 9" key="1">
    <citation type="journal article" date="2024" name="G3 (Bethesda)">
        <title>Genome assembly of Hibiscus sabdariffa L. provides insights into metabolisms of medicinal natural products.</title>
        <authorList>
            <person name="Kim T."/>
        </authorList>
    </citation>
    <scope>NUCLEOTIDE SEQUENCE [LARGE SCALE GENOMIC DNA]</scope>
    <source>
        <strain evidence="8">TK-2024</strain>
        <tissue evidence="8">Old leaves</tissue>
    </source>
</reference>
<accession>A0ABR2RXF9</accession>
<dbReference type="InterPro" id="IPR006027">
    <property type="entry name" value="NusB_RsmB_TIM44"/>
</dbReference>
<evidence type="ECO:0000256" key="1">
    <source>
        <dbReference type="ARBA" id="ARBA00005952"/>
    </source>
</evidence>
<dbReference type="Proteomes" id="UP001396334">
    <property type="component" value="Unassembled WGS sequence"/>
</dbReference>
<dbReference type="SUPFAM" id="SSF48013">
    <property type="entry name" value="NusB-like"/>
    <property type="match status" value="1"/>
</dbReference>
<dbReference type="Pfam" id="PF01029">
    <property type="entry name" value="NusB"/>
    <property type="match status" value="1"/>
</dbReference>
<sequence length="295" mass="32708">MEGIQSSCVFSCYYSPKTHSGLLHRPPELPFPVLPPPPPPPPSKRRHRASLKTRTSLPSMALQVRDQQSFLKSKEMLPKIDKSGRFCSPRAARELALLIVYAACLQGSDPIRLFEKRINAAREPGYEFDKDSLLQYNHMSFGGPPVATQSVEEADELLRSDEQVSAIEAEVLSAPPKLVYSKLILSFARKLLVATADKWDSHVLVIDKVVPSNWKNEPAGRILELSILHLAMSEITVLGTRHPIVINEAVDLAKRFCDGAAPRVINGCLRTFVKDHAGTSRAQTSKSKQEVPLEV</sequence>
<evidence type="ECO:0000256" key="2">
    <source>
        <dbReference type="ARBA" id="ARBA00022814"/>
    </source>
</evidence>
<gene>
    <name evidence="8" type="ORF">V6N11_000664</name>
</gene>